<organism evidence="1 2">
    <name type="scientific">Clostridium disporicum</name>
    <dbReference type="NCBI Taxonomy" id="84024"/>
    <lineage>
        <taxon>Bacteria</taxon>
        <taxon>Bacillati</taxon>
        <taxon>Bacillota</taxon>
        <taxon>Clostridia</taxon>
        <taxon>Eubacteriales</taxon>
        <taxon>Clostridiaceae</taxon>
        <taxon>Clostridium</taxon>
    </lineage>
</organism>
<dbReference type="RefSeq" id="WP_156327419.1">
    <property type="nucleotide sequence ID" value="NZ_CYZV01000017.1"/>
</dbReference>
<reference evidence="1 2" key="1">
    <citation type="submission" date="2015-09" db="EMBL/GenBank/DDBJ databases">
        <authorList>
            <consortium name="Pathogen Informatics"/>
        </authorList>
    </citation>
    <scope>NUCLEOTIDE SEQUENCE [LARGE SCALE GENOMIC DNA]</scope>
    <source>
        <strain evidence="1 2">2789STDY5834855</strain>
    </source>
</reference>
<protein>
    <submittedName>
        <fullName evidence="1">Uncharacterized protein</fullName>
    </submittedName>
</protein>
<dbReference type="AlphaFoldDB" id="A0A174DDM4"/>
<evidence type="ECO:0000313" key="2">
    <source>
        <dbReference type="Proteomes" id="UP000095558"/>
    </source>
</evidence>
<gene>
    <name evidence="1" type="ORF">ERS852470_01752</name>
</gene>
<dbReference type="EMBL" id="CYZV01000017">
    <property type="protein sequence ID" value="CUO22150.1"/>
    <property type="molecule type" value="Genomic_DNA"/>
</dbReference>
<name>A0A174DDM4_9CLOT</name>
<dbReference type="Proteomes" id="UP000095558">
    <property type="component" value="Unassembled WGS sequence"/>
</dbReference>
<proteinExistence type="predicted"/>
<sequence>MKERLKNEIKQLTEEELKKICNNLKEIFKGGVVVENPEKYQSAMKKYYEN</sequence>
<accession>A0A174DDM4</accession>
<evidence type="ECO:0000313" key="1">
    <source>
        <dbReference type="EMBL" id="CUO22150.1"/>
    </source>
</evidence>